<feature type="compositionally biased region" description="Basic and acidic residues" evidence="1">
    <location>
        <begin position="215"/>
        <end position="226"/>
    </location>
</feature>
<dbReference type="GO" id="GO:0016791">
    <property type="term" value="F:phosphatase activity"/>
    <property type="evidence" value="ECO:0007669"/>
    <property type="project" value="TreeGrafter"/>
</dbReference>
<dbReference type="AlphaFoldDB" id="A0A066X1I5"/>
<dbReference type="Gene3D" id="3.40.50.1240">
    <property type="entry name" value="Phosphoglycerate mutase-like"/>
    <property type="match status" value="1"/>
</dbReference>
<gene>
    <name evidence="2" type="ORF">CSUB01_00627</name>
</gene>
<dbReference type="CDD" id="cd07067">
    <property type="entry name" value="HP_PGM_like"/>
    <property type="match status" value="1"/>
</dbReference>
<organism evidence="2 3">
    <name type="scientific">Colletotrichum sublineola</name>
    <name type="common">Sorghum anthracnose fungus</name>
    <dbReference type="NCBI Taxonomy" id="1173701"/>
    <lineage>
        <taxon>Eukaryota</taxon>
        <taxon>Fungi</taxon>
        <taxon>Dikarya</taxon>
        <taxon>Ascomycota</taxon>
        <taxon>Pezizomycotina</taxon>
        <taxon>Sordariomycetes</taxon>
        <taxon>Hypocreomycetidae</taxon>
        <taxon>Glomerellales</taxon>
        <taxon>Glomerellaceae</taxon>
        <taxon>Colletotrichum</taxon>
        <taxon>Colletotrichum graminicola species complex</taxon>
    </lineage>
</organism>
<dbReference type="InterPro" id="IPR050275">
    <property type="entry name" value="PGM_Phosphatase"/>
</dbReference>
<dbReference type="OMA" id="HDKITHL"/>
<reference evidence="3" key="1">
    <citation type="journal article" date="2014" name="Genome Announc.">
        <title>Draft genome sequence of Colletotrichum sublineola, a destructive pathogen of cultivated sorghum.</title>
        <authorList>
            <person name="Baroncelli R."/>
            <person name="Sanz-Martin J.M."/>
            <person name="Rech G.E."/>
            <person name="Sukno S.A."/>
            <person name="Thon M.R."/>
        </authorList>
    </citation>
    <scope>NUCLEOTIDE SEQUENCE [LARGE SCALE GENOMIC DNA]</scope>
    <source>
        <strain evidence="3">TX430BB</strain>
    </source>
</reference>
<dbReference type="HOGENOM" id="CLU_039184_1_0_1"/>
<accession>A0A066X1I5</accession>
<dbReference type="Pfam" id="PF00300">
    <property type="entry name" value="His_Phos_1"/>
    <property type="match status" value="1"/>
</dbReference>
<sequence length="260" mass="29338">MPVQIHLVRHAQGFHNLSLENEAIRDPLLTDLGKQQCAALRAAFPYHARLTHLVASPLRRTLYTCLLGFASDAAAPVGRSLKVLALPEVQEVSDAPCDTGSAVADIEEEFAGRVDFSRVPENWIDKSSPASPWEPTLEKLEKRSAEARRALRELVGDVQGDDHVVVVTHGGILHFLTDDWSGIGPKKATGWENTEYRSYEFADPTGQDPNAFLKETQESWERRQGENTRPTPEQQAELRQTFYREMEPYLKYSPQRGWMQ</sequence>
<feature type="region of interest" description="Disordered" evidence="1">
    <location>
        <begin position="200"/>
        <end position="236"/>
    </location>
</feature>
<dbReference type="Proteomes" id="UP000027238">
    <property type="component" value="Unassembled WGS sequence"/>
</dbReference>
<dbReference type="PANTHER" id="PTHR48100:SF54">
    <property type="entry name" value="PHOSPHATASE SPAC5H10.03-RELATED"/>
    <property type="match status" value="1"/>
</dbReference>
<dbReference type="InterPro" id="IPR029033">
    <property type="entry name" value="His_PPase_superfam"/>
</dbReference>
<keyword evidence="3" id="KW-1185">Reference proteome</keyword>
<evidence type="ECO:0000313" key="3">
    <source>
        <dbReference type="Proteomes" id="UP000027238"/>
    </source>
</evidence>
<dbReference type="InterPro" id="IPR013078">
    <property type="entry name" value="His_Pase_superF_clade-1"/>
</dbReference>
<comment type="caution">
    <text evidence="2">The sequence shown here is derived from an EMBL/GenBank/DDBJ whole genome shotgun (WGS) entry which is preliminary data.</text>
</comment>
<dbReference type="PANTHER" id="PTHR48100">
    <property type="entry name" value="BROAD-SPECIFICITY PHOSPHATASE YOR283W-RELATED"/>
    <property type="match status" value="1"/>
</dbReference>
<dbReference type="GO" id="GO:0005737">
    <property type="term" value="C:cytoplasm"/>
    <property type="evidence" value="ECO:0007669"/>
    <property type="project" value="TreeGrafter"/>
</dbReference>
<dbReference type="eggNOG" id="KOG4754">
    <property type="taxonomic scope" value="Eukaryota"/>
</dbReference>
<dbReference type="OrthoDB" id="496981at2759"/>
<name>A0A066X1I5_COLSU</name>
<proteinExistence type="predicted"/>
<protein>
    <submittedName>
        <fullName evidence="2">Putative phosphoglycerate mutase</fullName>
    </submittedName>
</protein>
<evidence type="ECO:0000256" key="1">
    <source>
        <dbReference type="SAM" id="MobiDB-lite"/>
    </source>
</evidence>
<dbReference type="SUPFAM" id="SSF53254">
    <property type="entry name" value="Phosphoglycerate mutase-like"/>
    <property type="match status" value="1"/>
</dbReference>
<dbReference type="EMBL" id="JMSE01001406">
    <property type="protein sequence ID" value="KDN61544.1"/>
    <property type="molecule type" value="Genomic_DNA"/>
</dbReference>
<evidence type="ECO:0000313" key="2">
    <source>
        <dbReference type="EMBL" id="KDN61544.1"/>
    </source>
</evidence>
<feature type="compositionally biased region" description="Polar residues" evidence="1">
    <location>
        <begin position="227"/>
        <end position="236"/>
    </location>
</feature>
<dbReference type="SMART" id="SM00855">
    <property type="entry name" value="PGAM"/>
    <property type="match status" value="1"/>
</dbReference>